<dbReference type="GeneID" id="15807854"/>
<dbReference type="KEGG" id="beq:BEWA_034960"/>
<accession>L1LDY5</accession>
<gene>
    <name evidence="1" type="ORF">BEWA_034960</name>
</gene>
<comment type="caution">
    <text evidence="1">The sequence shown here is derived from an EMBL/GenBank/DDBJ whole genome shotgun (WGS) entry which is preliminary data.</text>
</comment>
<evidence type="ECO:0000313" key="2">
    <source>
        <dbReference type="Proteomes" id="UP000031512"/>
    </source>
</evidence>
<evidence type="ECO:0000313" key="1">
    <source>
        <dbReference type="EMBL" id="EKX73460.1"/>
    </source>
</evidence>
<proteinExistence type="predicted"/>
<sequence>MVADPALRMEAVKDPRLGGMTSLVSLKFCWKFTENALDYKDYIDQCNINGDCYRVFSNYYSPGMQYANKWASSWLCSFKDIEDRIDELHQLAKKYKDPETAEDIQVRLKNLNTFRQQYMQVFAEDLKDQFSLKDQKYLAGKEYKHVAVSGVKNEAETVTA</sequence>
<dbReference type="AlphaFoldDB" id="L1LDY5"/>
<dbReference type="EMBL" id="ACOU01000002">
    <property type="protein sequence ID" value="EKX73460.1"/>
    <property type="molecule type" value="Genomic_DNA"/>
</dbReference>
<dbReference type="VEuPathDB" id="PiroplasmaDB:BEWA_034960"/>
<protein>
    <submittedName>
        <fullName evidence="1">Uncharacterized protein</fullName>
    </submittedName>
</protein>
<reference evidence="1 2" key="1">
    <citation type="journal article" date="2012" name="BMC Genomics">
        <title>Comparative genomic analysis and phylogenetic position of Theileria equi.</title>
        <authorList>
            <person name="Kappmeyer L.S."/>
            <person name="Thiagarajan M."/>
            <person name="Herndon D.R."/>
            <person name="Ramsay J.D."/>
            <person name="Caler E."/>
            <person name="Djikeng A."/>
            <person name="Gillespie J.J."/>
            <person name="Lau A.O."/>
            <person name="Roalson E.H."/>
            <person name="Silva J.C."/>
            <person name="Silva M.G."/>
            <person name="Suarez C.E."/>
            <person name="Ueti M.W."/>
            <person name="Nene V.M."/>
            <person name="Mealey R.H."/>
            <person name="Knowles D.P."/>
            <person name="Brayton K.A."/>
        </authorList>
    </citation>
    <scope>NUCLEOTIDE SEQUENCE [LARGE SCALE GENOMIC DNA]</scope>
    <source>
        <strain evidence="1 2">WA</strain>
    </source>
</reference>
<name>L1LDY5_THEEQ</name>
<keyword evidence="2" id="KW-1185">Reference proteome</keyword>
<organism evidence="1 2">
    <name type="scientific">Theileria equi strain WA</name>
    <dbReference type="NCBI Taxonomy" id="1537102"/>
    <lineage>
        <taxon>Eukaryota</taxon>
        <taxon>Sar</taxon>
        <taxon>Alveolata</taxon>
        <taxon>Apicomplexa</taxon>
        <taxon>Aconoidasida</taxon>
        <taxon>Piroplasmida</taxon>
        <taxon>Theileriidae</taxon>
        <taxon>Theileria</taxon>
    </lineage>
</organism>
<dbReference type="Proteomes" id="UP000031512">
    <property type="component" value="Unassembled WGS sequence"/>
</dbReference>
<dbReference type="RefSeq" id="XP_004832912.1">
    <property type="nucleotide sequence ID" value="XM_004832855.1"/>
</dbReference>